<feature type="non-terminal residue" evidence="2">
    <location>
        <position position="1"/>
    </location>
</feature>
<dbReference type="AlphaFoldDB" id="A0AAW0Y1M0"/>
<reference evidence="2 3" key="1">
    <citation type="journal article" date="2024" name="BMC Genomics">
        <title>Genome assembly of redclaw crayfish (Cherax quadricarinatus) provides insights into its immune adaptation and hypoxia tolerance.</title>
        <authorList>
            <person name="Liu Z."/>
            <person name="Zheng J."/>
            <person name="Li H."/>
            <person name="Fang K."/>
            <person name="Wang S."/>
            <person name="He J."/>
            <person name="Zhou D."/>
            <person name="Weng S."/>
            <person name="Chi M."/>
            <person name="Gu Z."/>
            <person name="He J."/>
            <person name="Li F."/>
            <person name="Wang M."/>
        </authorList>
    </citation>
    <scope>NUCLEOTIDE SEQUENCE [LARGE SCALE GENOMIC DNA]</scope>
    <source>
        <strain evidence="2">ZL_2023a</strain>
    </source>
</reference>
<sequence length="118" mass="12032">RSGGGGGGSGGVVSAGPTAEIACISSQQTLPISSVGVAGRKCVRGKAGEEVRGSDSEQDTSGSPGNTPAHALPDAYKVPVRLRRGETKSADFTFHPPDSSTESNDERSPVPPRRPPHL</sequence>
<feature type="region of interest" description="Disordered" evidence="1">
    <location>
        <begin position="43"/>
        <end position="118"/>
    </location>
</feature>
<accession>A0AAW0Y1M0</accession>
<organism evidence="2 3">
    <name type="scientific">Cherax quadricarinatus</name>
    <name type="common">Australian red claw crayfish</name>
    <dbReference type="NCBI Taxonomy" id="27406"/>
    <lineage>
        <taxon>Eukaryota</taxon>
        <taxon>Metazoa</taxon>
        <taxon>Ecdysozoa</taxon>
        <taxon>Arthropoda</taxon>
        <taxon>Crustacea</taxon>
        <taxon>Multicrustacea</taxon>
        <taxon>Malacostraca</taxon>
        <taxon>Eumalacostraca</taxon>
        <taxon>Eucarida</taxon>
        <taxon>Decapoda</taxon>
        <taxon>Pleocyemata</taxon>
        <taxon>Astacidea</taxon>
        <taxon>Parastacoidea</taxon>
        <taxon>Parastacidae</taxon>
        <taxon>Cherax</taxon>
    </lineage>
</organism>
<feature type="compositionally biased region" description="Basic and acidic residues" evidence="1">
    <location>
        <begin position="46"/>
        <end position="55"/>
    </location>
</feature>
<dbReference type="Proteomes" id="UP001445076">
    <property type="component" value="Unassembled WGS sequence"/>
</dbReference>
<gene>
    <name evidence="2" type="ORF">OTU49_000097</name>
</gene>
<proteinExistence type="predicted"/>
<keyword evidence="3" id="KW-1185">Reference proteome</keyword>
<evidence type="ECO:0000313" key="2">
    <source>
        <dbReference type="EMBL" id="KAK8745266.1"/>
    </source>
</evidence>
<feature type="compositionally biased region" description="Pro residues" evidence="1">
    <location>
        <begin position="109"/>
        <end position="118"/>
    </location>
</feature>
<protein>
    <submittedName>
        <fullName evidence="2">Uncharacterized protein</fullName>
    </submittedName>
</protein>
<evidence type="ECO:0000313" key="3">
    <source>
        <dbReference type="Proteomes" id="UP001445076"/>
    </source>
</evidence>
<evidence type="ECO:0000256" key="1">
    <source>
        <dbReference type="SAM" id="MobiDB-lite"/>
    </source>
</evidence>
<dbReference type="EMBL" id="JARKIK010000019">
    <property type="protein sequence ID" value="KAK8745266.1"/>
    <property type="molecule type" value="Genomic_DNA"/>
</dbReference>
<feature type="non-terminal residue" evidence="2">
    <location>
        <position position="118"/>
    </location>
</feature>
<name>A0AAW0Y1M0_CHEQU</name>
<comment type="caution">
    <text evidence="2">The sequence shown here is derived from an EMBL/GenBank/DDBJ whole genome shotgun (WGS) entry which is preliminary data.</text>
</comment>